<gene>
    <name evidence="12" type="ORF">ACJIZ3_016092</name>
</gene>
<keyword evidence="3" id="KW-0235">DNA replication</keyword>
<proteinExistence type="inferred from homology"/>
<evidence type="ECO:0000256" key="6">
    <source>
        <dbReference type="ARBA" id="ARBA00023242"/>
    </source>
</evidence>
<evidence type="ECO:0000256" key="8">
    <source>
        <dbReference type="SAM" id="Phobius"/>
    </source>
</evidence>
<feature type="transmembrane region" description="Helical" evidence="8">
    <location>
        <begin position="6"/>
        <end position="31"/>
    </location>
</feature>
<dbReference type="GO" id="GO:0006260">
    <property type="term" value="P:DNA replication"/>
    <property type="evidence" value="ECO:0007669"/>
    <property type="project" value="UniProtKB-KW"/>
</dbReference>
<evidence type="ECO:0000259" key="9">
    <source>
        <dbReference type="Pfam" id="PF13191"/>
    </source>
</evidence>
<evidence type="ECO:0000313" key="12">
    <source>
        <dbReference type="EMBL" id="KAL3814824.1"/>
    </source>
</evidence>
<evidence type="ECO:0000259" key="10">
    <source>
        <dbReference type="Pfam" id="PF14630"/>
    </source>
</evidence>
<feature type="region of interest" description="Disordered" evidence="7">
    <location>
        <begin position="39"/>
        <end position="70"/>
    </location>
</feature>
<dbReference type="SUPFAM" id="SSF52540">
    <property type="entry name" value="P-loop containing nucleoside triphosphate hydrolases"/>
    <property type="match status" value="1"/>
</dbReference>
<dbReference type="InterPro" id="IPR041664">
    <property type="entry name" value="AAA_16"/>
</dbReference>
<dbReference type="InterPro" id="IPR020796">
    <property type="entry name" value="ORC5"/>
</dbReference>
<dbReference type="Proteomes" id="UP001634393">
    <property type="component" value="Unassembled WGS sequence"/>
</dbReference>
<evidence type="ECO:0000256" key="4">
    <source>
        <dbReference type="ARBA" id="ARBA00022741"/>
    </source>
</evidence>
<comment type="similarity">
    <text evidence="2">Belongs to the ORC5 family.</text>
</comment>
<dbReference type="FunFam" id="3.40.50.300:FF:002310">
    <property type="entry name" value="Origin of replication complex subunit 5"/>
    <property type="match status" value="1"/>
</dbReference>
<feature type="compositionally biased region" description="Low complexity" evidence="7">
    <location>
        <begin position="48"/>
        <end position="70"/>
    </location>
</feature>
<dbReference type="Gene3D" id="3.40.50.300">
    <property type="entry name" value="P-loop containing nucleotide triphosphate hydrolases"/>
    <property type="match status" value="1"/>
</dbReference>
<feature type="domain" description="Origin recognition complex subunit 5 C-terminal" evidence="10">
    <location>
        <begin position="411"/>
        <end position="569"/>
    </location>
</feature>
<name>A0ABD3RPE2_9LAMI</name>
<dbReference type="InterPro" id="IPR048866">
    <property type="entry name" value="ORC5_lid"/>
</dbReference>
<dbReference type="InterPro" id="IPR027417">
    <property type="entry name" value="P-loop_NTPase"/>
</dbReference>
<keyword evidence="6" id="KW-0539">Nucleus</keyword>
<evidence type="ECO:0000256" key="2">
    <source>
        <dbReference type="ARBA" id="ARBA00006269"/>
    </source>
</evidence>
<keyword evidence="8" id="KW-0472">Membrane</keyword>
<dbReference type="Pfam" id="PF21639">
    <property type="entry name" value="ORC5_lid"/>
    <property type="match status" value="1"/>
</dbReference>
<evidence type="ECO:0000259" key="11">
    <source>
        <dbReference type="Pfam" id="PF21639"/>
    </source>
</evidence>
<dbReference type="Pfam" id="PF13191">
    <property type="entry name" value="AAA_16"/>
    <property type="match status" value="1"/>
</dbReference>
<keyword evidence="5" id="KW-0067">ATP-binding</keyword>
<reference evidence="12 13" key="1">
    <citation type="submission" date="2024-12" db="EMBL/GenBank/DDBJ databases">
        <title>The unique morphological basis and parallel evolutionary history of personate flowers in Penstemon.</title>
        <authorList>
            <person name="Depatie T.H."/>
            <person name="Wessinger C.A."/>
        </authorList>
    </citation>
    <scope>NUCLEOTIDE SEQUENCE [LARGE SCALE GENOMIC DNA]</scope>
    <source>
        <strain evidence="12">WTNN_2</strain>
        <tissue evidence="12">Leaf</tissue>
    </source>
</reference>
<sequence length="571" mass="63890">MMSSKVVLFFLPCILCSLIISLTLLIIFCILTDMGKEESPKFNKRTTRSSSSTTPNSKTTSEASKTTTNHTQSLSINDLIFGGESITLDKLISSFPGRRSQILELISLLGPQNSPMIPLFVYGGASTGKTNIVLQIFKHLNRPFIYCSCVTCYNPRILFESILNQLLLHSKNKSNGYLSAKRCEKPSDFINLLHEALSTLLDSLKGDLGESNSKKLSTQVNGKMVYLVFDHIELVREWDKSSIILPFLFNLYDILKMPEVGLIFLSKTSPDTFQSDPPFPVYFPDYTEDDLRQIFMKEQANLKLYSSFLDLVLIPFCRITRQIDELSAAFTPLFKKYCEPLDDLQTLPNEDTKRKLFSHLQPFISLFLNETFSVPSQPLLNASANIDRTNRKSIAKKLGIDDSSDVIDFHMSTSAKCLLISAFLASRNPSTLDASLFDSTGGCDGRKRRRKNSNKSMDQKETKAHELLLKGPGTFPLERLLAIFQCISSAAEYSSDGVELQNGYIGVEGCDAGLMSDILLQLSSLCNANFISRGGTCPLEGSVRYRSTVSEDMALKVARSLKFPLSRYLYR</sequence>
<feature type="domain" description="ORC5 lid" evidence="11">
    <location>
        <begin position="305"/>
        <end position="357"/>
    </location>
</feature>
<comment type="subcellular location">
    <subcellularLocation>
        <location evidence="1">Nucleus</location>
    </subcellularLocation>
</comment>
<keyword evidence="8" id="KW-1133">Transmembrane helix</keyword>
<dbReference type="InterPro" id="IPR047088">
    <property type="entry name" value="ORC5_C"/>
</dbReference>
<accession>A0ABD3RPE2</accession>
<feature type="domain" description="Orc1-like AAA ATPase" evidence="9">
    <location>
        <begin position="95"/>
        <end position="237"/>
    </location>
</feature>
<keyword evidence="8" id="KW-0812">Transmembrane</keyword>
<dbReference type="AlphaFoldDB" id="A0ABD3RPE2"/>
<dbReference type="PANTHER" id="PTHR12705">
    <property type="entry name" value="ORIGIN RECOGNITION COMPLEX SUBUNIT 5"/>
    <property type="match status" value="1"/>
</dbReference>
<dbReference type="Pfam" id="PF14630">
    <property type="entry name" value="ORC5_C"/>
    <property type="match status" value="1"/>
</dbReference>
<dbReference type="PANTHER" id="PTHR12705:SF0">
    <property type="entry name" value="ORIGIN RECOGNITION COMPLEX SUBUNIT 5"/>
    <property type="match status" value="1"/>
</dbReference>
<evidence type="ECO:0000256" key="1">
    <source>
        <dbReference type="ARBA" id="ARBA00004123"/>
    </source>
</evidence>
<evidence type="ECO:0008006" key="14">
    <source>
        <dbReference type="Google" id="ProtNLM"/>
    </source>
</evidence>
<organism evidence="12 13">
    <name type="scientific">Penstemon smallii</name>
    <dbReference type="NCBI Taxonomy" id="265156"/>
    <lineage>
        <taxon>Eukaryota</taxon>
        <taxon>Viridiplantae</taxon>
        <taxon>Streptophyta</taxon>
        <taxon>Embryophyta</taxon>
        <taxon>Tracheophyta</taxon>
        <taxon>Spermatophyta</taxon>
        <taxon>Magnoliopsida</taxon>
        <taxon>eudicotyledons</taxon>
        <taxon>Gunneridae</taxon>
        <taxon>Pentapetalae</taxon>
        <taxon>asterids</taxon>
        <taxon>lamiids</taxon>
        <taxon>Lamiales</taxon>
        <taxon>Plantaginaceae</taxon>
        <taxon>Cheloneae</taxon>
        <taxon>Penstemon</taxon>
    </lineage>
</organism>
<evidence type="ECO:0000256" key="3">
    <source>
        <dbReference type="ARBA" id="ARBA00022705"/>
    </source>
</evidence>
<dbReference type="GO" id="GO:0005634">
    <property type="term" value="C:nucleus"/>
    <property type="evidence" value="ECO:0007669"/>
    <property type="project" value="UniProtKB-SubCell"/>
</dbReference>
<protein>
    <recommendedName>
        <fullName evidence="14">Orc1-like AAA ATPase domain-containing protein</fullName>
    </recommendedName>
</protein>
<evidence type="ECO:0000256" key="7">
    <source>
        <dbReference type="SAM" id="MobiDB-lite"/>
    </source>
</evidence>
<evidence type="ECO:0000313" key="13">
    <source>
        <dbReference type="Proteomes" id="UP001634393"/>
    </source>
</evidence>
<comment type="caution">
    <text evidence="12">The sequence shown here is derived from an EMBL/GenBank/DDBJ whole genome shotgun (WGS) entry which is preliminary data.</text>
</comment>
<evidence type="ECO:0000256" key="5">
    <source>
        <dbReference type="ARBA" id="ARBA00022840"/>
    </source>
</evidence>
<dbReference type="EMBL" id="JBJXBP010000008">
    <property type="protein sequence ID" value="KAL3814824.1"/>
    <property type="molecule type" value="Genomic_DNA"/>
</dbReference>
<keyword evidence="13" id="KW-1185">Reference proteome</keyword>
<keyword evidence="4" id="KW-0547">Nucleotide-binding</keyword>